<reference evidence="2 3" key="1">
    <citation type="submission" date="2021-03" db="EMBL/GenBank/DDBJ databases">
        <title>Antimicrobial resistance genes in bacteria isolated from Japanese honey, and their potential for conferring macrolide and lincosamide resistance in the American foulbrood pathogen Paenibacillus larvae.</title>
        <authorList>
            <person name="Okamoto M."/>
            <person name="Kumagai M."/>
            <person name="Kanamori H."/>
            <person name="Takamatsu D."/>
        </authorList>
    </citation>
    <scope>NUCLEOTIDE SEQUENCE [LARGE SCALE GENOMIC DNA]</scope>
    <source>
        <strain evidence="2 3">J41TS12</strain>
    </source>
</reference>
<proteinExistence type="predicted"/>
<protein>
    <submittedName>
        <fullName evidence="2">Uncharacterized protein</fullName>
    </submittedName>
</protein>
<dbReference type="RefSeq" id="WP_212938356.1">
    <property type="nucleotide sequence ID" value="NZ_BORR01000002.1"/>
</dbReference>
<feature type="region of interest" description="Disordered" evidence="1">
    <location>
        <begin position="26"/>
        <end position="59"/>
    </location>
</feature>
<comment type="caution">
    <text evidence="2">The sequence shown here is derived from an EMBL/GenBank/DDBJ whole genome shotgun (WGS) entry which is preliminary data.</text>
</comment>
<keyword evidence="3" id="KW-1185">Reference proteome</keyword>
<dbReference type="EMBL" id="BORR01000002">
    <property type="protein sequence ID" value="GIO35995.1"/>
    <property type="molecule type" value="Genomic_DNA"/>
</dbReference>
<evidence type="ECO:0000313" key="2">
    <source>
        <dbReference type="EMBL" id="GIO35995.1"/>
    </source>
</evidence>
<evidence type="ECO:0000256" key="1">
    <source>
        <dbReference type="SAM" id="MobiDB-lite"/>
    </source>
</evidence>
<accession>A0A920CDW9</accession>
<organism evidence="2 3">
    <name type="scientific">Paenibacillus antibioticophila</name>
    <dbReference type="NCBI Taxonomy" id="1274374"/>
    <lineage>
        <taxon>Bacteria</taxon>
        <taxon>Bacillati</taxon>
        <taxon>Bacillota</taxon>
        <taxon>Bacilli</taxon>
        <taxon>Bacillales</taxon>
        <taxon>Paenibacillaceae</taxon>
        <taxon>Paenibacillus</taxon>
    </lineage>
</organism>
<name>A0A920CDW9_9BACL</name>
<feature type="region of interest" description="Disordered" evidence="1">
    <location>
        <begin position="74"/>
        <end position="98"/>
    </location>
</feature>
<feature type="compositionally biased region" description="Polar residues" evidence="1">
    <location>
        <begin position="36"/>
        <end position="52"/>
    </location>
</feature>
<gene>
    <name evidence="2" type="ORF">J41TS12_08560</name>
</gene>
<dbReference type="Proteomes" id="UP000681162">
    <property type="component" value="Unassembled WGS sequence"/>
</dbReference>
<evidence type="ECO:0000313" key="3">
    <source>
        <dbReference type="Proteomes" id="UP000681162"/>
    </source>
</evidence>
<sequence length="149" mass="15506">MGKSLKKTLLYVLLLVAGITLGMQISEPASPGPQDSEATTGPENGSGSQQANPAAANPIKEVYTFITPDGKTGYFMVPEQTDSAQGGAGSQAPSSAEEIAEGLQTPADLLLPDPKAPAVDRFADKTASLLQQLSSKSIHWVSSWFDSGE</sequence>
<dbReference type="AlphaFoldDB" id="A0A920CDW9"/>